<evidence type="ECO:0000259" key="8">
    <source>
        <dbReference type="PROSITE" id="PS50192"/>
    </source>
</evidence>
<evidence type="ECO:0000256" key="2">
    <source>
        <dbReference type="ARBA" id="ARBA00009063"/>
    </source>
</evidence>
<dbReference type="GO" id="GO:0031201">
    <property type="term" value="C:SNARE complex"/>
    <property type="evidence" value="ECO:0007669"/>
    <property type="project" value="TreeGrafter"/>
</dbReference>
<gene>
    <name evidence="9" type="ORF">BDA99DRAFT_283191</name>
</gene>
<sequence>MSFAFSRDRTEEFRTSYEGRRSSDDFGPARVPAGYRSHSPSPVTGHRPSTPTHNNPFTTTTTTTTTTSYNTRAQSPPPPTPQHSNAYELQPTTYRSAAIMDTTDGFLAEVYAVERLHNQALVSYNDEQWQYYAGELENLQQNVRTQNNNIKNRITEIERSNAQMHNAGDNKMRRTHSEAVRKRFLDTIRRYQEIENDYRLKYRQRVERQIRIVKPEATEEEVDQIMDSDQGTQVFTQSIIQAGRQSSSRAVLSEVQNRHTDIKRIERTLLELNNLFEDMRMLVERQGDVLVKIDDHAQQTAGDLKEGNSAIKRAADIARSTRAKKWCCFVLVIILCVVIAILVWWFAFDHVGVN</sequence>
<dbReference type="InterPro" id="IPR000727">
    <property type="entry name" value="T_SNARE_dom"/>
</dbReference>
<reference evidence="9" key="1">
    <citation type="journal article" date="2022" name="IScience">
        <title>Evolution of zygomycete secretomes and the origins of terrestrial fungal ecologies.</title>
        <authorList>
            <person name="Chang Y."/>
            <person name="Wang Y."/>
            <person name="Mondo S."/>
            <person name="Ahrendt S."/>
            <person name="Andreopoulos W."/>
            <person name="Barry K."/>
            <person name="Beard J."/>
            <person name="Benny G.L."/>
            <person name="Blankenship S."/>
            <person name="Bonito G."/>
            <person name="Cuomo C."/>
            <person name="Desiro A."/>
            <person name="Gervers K.A."/>
            <person name="Hundley H."/>
            <person name="Kuo A."/>
            <person name="LaButti K."/>
            <person name="Lang B.F."/>
            <person name="Lipzen A."/>
            <person name="O'Donnell K."/>
            <person name="Pangilinan J."/>
            <person name="Reynolds N."/>
            <person name="Sandor L."/>
            <person name="Smith M.E."/>
            <person name="Tsang A."/>
            <person name="Grigoriev I.V."/>
            <person name="Stajich J.E."/>
            <person name="Spatafora J.W."/>
        </authorList>
    </citation>
    <scope>NUCLEOTIDE SEQUENCE</scope>
    <source>
        <strain evidence="9">RSA 2281</strain>
    </source>
</reference>
<dbReference type="CDD" id="cd15849">
    <property type="entry name" value="SNARE_Sso1"/>
    <property type="match status" value="1"/>
</dbReference>
<dbReference type="GO" id="GO:0006887">
    <property type="term" value="P:exocytosis"/>
    <property type="evidence" value="ECO:0007669"/>
    <property type="project" value="TreeGrafter"/>
</dbReference>
<comment type="subcellular location">
    <subcellularLocation>
        <location evidence="1">Membrane</location>
        <topology evidence="1">Single-pass type IV membrane protein</topology>
    </subcellularLocation>
</comment>
<comment type="caution">
    <text evidence="9">The sequence shown here is derived from an EMBL/GenBank/DDBJ whole genome shotgun (WGS) entry which is preliminary data.</text>
</comment>
<keyword evidence="5 7" id="KW-0472">Membrane</keyword>
<dbReference type="Gene3D" id="1.20.58.70">
    <property type="match status" value="1"/>
</dbReference>
<evidence type="ECO:0000256" key="6">
    <source>
        <dbReference type="SAM" id="MobiDB-lite"/>
    </source>
</evidence>
<dbReference type="GO" id="GO:0006886">
    <property type="term" value="P:intracellular protein transport"/>
    <property type="evidence" value="ECO:0007669"/>
    <property type="project" value="TreeGrafter"/>
</dbReference>
<protein>
    <submittedName>
        <fullName evidence="9">t-SNARE</fullName>
    </submittedName>
</protein>
<dbReference type="GO" id="GO:0005886">
    <property type="term" value="C:plasma membrane"/>
    <property type="evidence" value="ECO:0007669"/>
    <property type="project" value="TreeGrafter"/>
</dbReference>
<dbReference type="EMBL" id="JAIXMP010000005">
    <property type="protein sequence ID" value="KAI9273065.1"/>
    <property type="molecule type" value="Genomic_DNA"/>
</dbReference>
<feature type="compositionally biased region" description="Low complexity" evidence="6">
    <location>
        <begin position="58"/>
        <end position="67"/>
    </location>
</feature>
<dbReference type="PROSITE" id="PS50192">
    <property type="entry name" value="T_SNARE"/>
    <property type="match status" value="1"/>
</dbReference>
<evidence type="ECO:0000313" key="9">
    <source>
        <dbReference type="EMBL" id="KAI9273065.1"/>
    </source>
</evidence>
<evidence type="ECO:0000256" key="7">
    <source>
        <dbReference type="SAM" id="Phobius"/>
    </source>
</evidence>
<dbReference type="SMART" id="SM00503">
    <property type="entry name" value="SynN"/>
    <property type="match status" value="1"/>
</dbReference>
<keyword evidence="4 7" id="KW-1133">Transmembrane helix</keyword>
<dbReference type="GO" id="GO:0012505">
    <property type="term" value="C:endomembrane system"/>
    <property type="evidence" value="ECO:0007669"/>
    <property type="project" value="TreeGrafter"/>
</dbReference>
<evidence type="ECO:0000256" key="3">
    <source>
        <dbReference type="ARBA" id="ARBA00022692"/>
    </source>
</evidence>
<keyword evidence="10" id="KW-1185">Reference proteome</keyword>
<dbReference type="InterPro" id="IPR045242">
    <property type="entry name" value="Syntaxin"/>
</dbReference>
<dbReference type="InterPro" id="IPR006011">
    <property type="entry name" value="Syntaxin_N"/>
</dbReference>
<dbReference type="GO" id="GO:0048278">
    <property type="term" value="P:vesicle docking"/>
    <property type="evidence" value="ECO:0007669"/>
    <property type="project" value="TreeGrafter"/>
</dbReference>
<evidence type="ECO:0000256" key="5">
    <source>
        <dbReference type="ARBA" id="ARBA00023136"/>
    </source>
</evidence>
<keyword evidence="3 7" id="KW-0812">Transmembrane</keyword>
<proteinExistence type="inferred from homology"/>
<dbReference type="Pfam" id="PF00804">
    <property type="entry name" value="Syntaxin"/>
    <property type="match status" value="1"/>
</dbReference>
<dbReference type="GO" id="GO:0005484">
    <property type="term" value="F:SNAP receptor activity"/>
    <property type="evidence" value="ECO:0007669"/>
    <property type="project" value="TreeGrafter"/>
</dbReference>
<feature type="region of interest" description="Disordered" evidence="6">
    <location>
        <begin position="1"/>
        <end position="86"/>
    </location>
</feature>
<comment type="similarity">
    <text evidence="2">Belongs to the syntaxin family.</text>
</comment>
<dbReference type="AlphaFoldDB" id="A0AAD5PHP7"/>
<dbReference type="SUPFAM" id="SSF47661">
    <property type="entry name" value="t-snare proteins"/>
    <property type="match status" value="1"/>
</dbReference>
<organism evidence="9 10">
    <name type="scientific">Phascolomyces articulosus</name>
    <dbReference type="NCBI Taxonomy" id="60185"/>
    <lineage>
        <taxon>Eukaryota</taxon>
        <taxon>Fungi</taxon>
        <taxon>Fungi incertae sedis</taxon>
        <taxon>Mucoromycota</taxon>
        <taxon>Mucoromycotina</taxon>
        <taxon>Mucoromycetes</taxon>
        <taxon>Mucorales</taxon>
        <taxon>Lichtheimiaceae</taxon>
        <taxon>Phascolomyces</taxon>
    </lineage>
</organism>
<dbReference type="PANTHER" id="PTHR19957">
    <property type="entry name" value="SYNTAXIN"/>
    <property type="match status" value="1"/>
</dbReference>
<evidence type="ECO:0000256" key="1">
    <source>
        <dbReference type="ARBA" id="ARBA00004211"/>
    </source>
</evidence>
<feature type="domain" description="T-SNARE coiled-coil homology" evidence="8">
    <location>
        <begin position="252"/>
        <end position="314"/>
    </location>
</feature>
<evidence type="ECO:0000256" key="4">
    <source>
        <dbReference type="ARBA" id="ARBA00022989"/>
    </source>
</evidence>
<dbReference type="SMART" id="SM00397">
    <property type="entry name" value="t_SNARE"/>
    <property type="match status" value="1"/>
</dbReference>
<dbReference type="InterPro" id="IPR010989">
    <property type="entry name" value="SNARE"/>
</dbReference>
<feature type="transmembrane region" description="Helical" evidence="7">
    <location>
        <begin position="326"/>
        <end position="347"/>
    </location>
</feature>
<dbReference type="Proteomes" id="UP001209540">
    <property type="component" value="Unassembled WGS sequence"/>
</dbReference>
<dbReference type="GO" id="GO:0000149">
    <property type="term" value="F:SNARE binding"/>
    <property type="evidence" value="ECO:0007669"/>
    <property type="project" value="TreeGrafter"/>
</dbReference>
<dbReference type="Pfam" id="PF05739">
    <property type="entry name" value="SNARE"/>
    <property type="match status" value="1"/>
</dbReference>
<accession>A0AAD5PHP7</accession>
<feature type="compositionally biased region" description="Basic and acidic residues" evidence="6">
    <location>
        <begin position="1"/>
        <end position="24"/>
    </location>
</feature>
<name>A0AAD5PHP7_9FUNG</name>
<dbReference type="PANTHER" id="PTHR19957:SF307">
    <property type="entry name" value="PROTEIN SSO1-RELATED"/>
    <property type="match status" value="1"/>
</dbReference>
<feature type="compositionally biased region" description="Polar residues" evidence="6">
    <location>
        <begin position="38"/>
        <end position="57"/>
    </location>
</feature>
<dbReference type="GO" id="GO:0006906">
    <property type="term" value="P:vesicle fusion"/>
    <property type="evidence" value="ECO:0007669"/>
    <property type="project" value="TreeGrafter"/>
</dbReference>
<reference evidence="9" key="2">
    <citation type="submission" date="2023-02" db="EMBL/GenBank/DDBJ databases">
        <authorList>
            <consortium name="DOE Joint Genome Institute"/>
            <person name="Mondo S.J."/>
            <person name="Chang Y."/>
            <person name="Wang Y."/>
            <person name="Ahrendt S."/>
            <person name="Andreopoulos W."/>
            <person name="Barry K."/>
            <person name="Beard J."/>
            <person name="Benny G.L."/>
            <person name="Blankenship S."/>
            <person name="Bonito G."/>
            <person name="Cuomo C."/>
            <person name="Desiro A."/>
            <person name="Gervers K.A."/>
            <person name="Hundley H."/>
            <person name="Kuo A."/>
            <person name="LaButti K."/>
            <person name="Lang B.F."/>
            <person name="Lipzen A."/>
            <person name="O'Donnell K."/>
            <person name="Pangilinan J."/>
            <person name="Reynolds N."/>
            <person name="Sandor L."/>
            <person name="Smith M.W."/>
            <person name="Tsang A."/>
            <person name="Grigoriev I.V."/>
            <person name="Stajich J.E."/>
            <person name="Spatafora J.W."/>
        </authorList>
    </citation>
    <scope>NUCLEOTIDE SEQUENCE</scope>
    <source>
        <strain evidence="9">RSA 2281</strain>
    </source>
</reference>
<evidence type="ECO:0000313" key="10">
    <source>
        <dbReference type="Proteomes" id="UP001209540"/>
    </source>
</evidence>